<proteinExistence type="predicted"/>
<evidence type="ECO:0000313" key="3">
    <source>
        <dbReference type="Proteomes" id="UP000316993"/>
    </source>
</evidence>
<comment type="caution">
    <text evidence="2">The sequence shown here is derived from an EMBL/GenBank/DDBJ whole genome shotgun (WGS) entry which is preliminary data.</text>
</comment>
<evidence type="ECO:0000313" key="2">
    <source>
        <dbReference type="EMBL" id="TQN01546.1"/>
    </source>
</evidence>
<dbReference type="Gene3D" id="2.40.10.220">
    <property type="entry name" value="predicted glycosyltransferase like domains"/>
    <property type="match status" value="1"/>
</dbReference>
<organism evidence="2 3">
    <name type="scientific">Acidovorax temperans</name>
    <dbReference type="NCBI Taxonomy" id="80878"/>
    <lineage>
        <taxon>Bacteria</taxon>
        <taxon>Pseudomonadati</taxon>
        <taxon>Pseudomonadota</taxon>
        <taxon>Betaproteobacteria</taxon>
        <taxon>Burkholderiales</taxon>
        <taxon>Comamonadaceae</taxon>
        <taxon>Acidovorax</taxon>
    </lineage>
</organism>
<sequence>MTSALPIPSNDERRNHERRILRVQAELILTGRPPMAVRTMDISEGGLSVLCPVNLPARTECTVKVSLPVPPTGRKPVELRAVVRYSILSSSGGGFQLGMSVPVTDPVTAAAIKAYIKN</sequence>
<dbReference type="SUPFAM" id="SSF141371">
    <property type="entry name" value="PilZ domain-like"/>
    <property type="match status" value="1"/>
</dbReference>
<dbReference type="Pfam" id="PF07238">
    <property type="entry name" value="PilZ"/>
    <property type="match status" value="1"/>
</dbReference>
<name>A0A543L2I9_9BURK</name>
<dbReference type="RefSeq" id="WP_142084745.1">
    <property type="nucleotide sequence ID" value="NZ_JBKBXS010000043.1"/>
</dbReference>
<protein>
    <submittedName>
        <fullName evidence="2">PilZ domain-containing protein</fullName>
    </submittedName>
</protein>
<dbReference type="EMBL" id="VFPV01000003">
    <property type="protein sequence ID" value="TQN01546.1"/>
    <property type="molecule type" value="Genomic_DNA"/>
</dbReference>
<dbReference type="GO" id="GO:0035438">
    <property type="term" value="F:cyclic-di-GMP binding"/>
    <property type="evidence" value="ECO:0007669"/>
    <property type="project" value="InterPro"/>
</dbReference>
<dbReference type="AlphaFoldDB" id="A0A543L2I9"/>
<dbReference type="Proteomes" id="UP000316993">
    <property type="component" value="Unassembled WGS sequence"/>
</dbReference>
<evidence type="ECO:0000259" key="1">
    <source>
        <dbReference type="Pfam" id="PF07238"/>
    </source>
</evidence>
<feature type="domain" description="PilZ" evidence="1">
    <location>
        <begin position="12"/>
        <end position="116"/>
    </location>
</feature>
<accession>A0A543L2I9</accession>
<gene>
    <name evidence="2" type="ORF">BDD18_3515</name>
</gene>
<reference evidence="2 3" key="1">
    <citation type="submission" date="2019-06" db="EMBL/GenBank/DDBJ databases">
        <title>Genomic Encyclopedia of Archaeal and Bacterial Type Strains, Phase II (KMG-II): from individual species to whole genera.</title>
        <authorList>
            <person name="Goeker M."/>
        </authorList>
    </citation>
    <scope>NUCLEOTIDE SEQUENCE [LARGE SCALE GENOMIC DNA]</scope>
    <source>
        <strain evidence="2 3">DSM 7270</strain>
    </source>
</reference>
<dbReference type="InterPro" id="IPR009875">
    <property type="entry name" value="PilZ_domain"/>
</dbReference>